<dbReference type="InParanoid" id="D6WPZ2"/>
<dbReference type="EMBL" id="KQ971354">
    <property type="protein sequence ID" value="EFA06897.1"/>
    <property type="molecule type" value="Genomic_DNA"/>
</dbReference>
<dbReference type="AlphaFoldDB" id="D6WPZ2"/>
<reference evidence="2 3" key="1">
    <citation type="journal article" date="2008" name="Nature">
        <title>The genome of the model beetle and pest Tribolium castaneum.</title>
        <authorList>
            <consortium name="Tribolium Genome Sequencing Consortium"/>
            <person name="Richards S."/>
            <person name="Gibbs R.A."/>
            <person name="Weinstock G.M."/>
            <person name="Brown S.J."/>
            <person name="Denell R."/>
            <person name="Beeman R.W."/>
            <person name="Gibbs R."/>
            <person name="Beeman R.W."/>
            <person name="Brown S.J."/>
            <person name="Bucher G."/>
            <person name="Friedrich M."/>
            <person name="Grimmelikhuijzen C.J."/>
            <person name="Klingler M."/>
            <person name="Lorenzen M."/>
            <person name="Richards S."/>
            <person name="Roth S."/>
            <person name="Schroder R."/>
            <person name="Tautz D."/>
            <person name="Zdobnov E.M."/>
            <person name="Muzny D."/>
            <person name="Gibbs R.A."/>
            <person name="Weinstock G.M."/>
            <person name="Attaway T."/>
            <person name="Bell S."/>
            <person name="Buhay C.J."/>
            <person name="Chandrabose M.N."/>
            <person name="Chavez D."/>
            <person name="Clerk-Blankenburg K.P."/>
            <person name="Cree A."/>
            <person name="Dao M."/>
            <person name="Davis C."/>
            <person name="Chacko J."/>
            <person name="Dinh H."/>
            <person name="Dugan-Rocha S."/>
            <person name="Fowler G."/>
            <person name="Garner T.T."/>
            <person name="Garnes J."/>
            <person name="Gnirke A."/>
            <person name="Hawes A."/>
            <person name="Hernandez J."/>
            <person name="Hines S."/>
            <person name="Holder M."/>
            <person name="Hume J."/>
            <person name="Jhangiani S.N."/>
            <person name="Joshi V."/>
            <person name="Khan Z.M."/>
            <person name="Jackson L."/>
            <person name="Kovar C."/>
            <person name="Kowis A."/>
            <person name="Lee S."/>
            <person name="Lewis L.R."/>
            <person name="Margolis J."/>
            <person name="Morgan M."/>
            <person name="Nazareth L.V."/>
            <person name="Nguyen N."/>
            <person name="Okwuonu G."/>
            <person name="Parker D."/>
            <person name="Richards S."/>
            <person name="Ruiz S.J."/>
            <person name="Santibanez J."/>
            <person name="Savard J."/>
            <person name="Scherer S.E."/>
            <person name="Schneider B."/>
            <person name="Sodergren E."/>
            <person name="Tautz D."/>
            <person name="Vattahil S."/>
            <person name="Villasana D."/>
            <person name="White C.S."/>
            <person name="Wright R."/>
            <person name="Park Y."/>
            <person name="Beeman R.W."/>
            <person name="Lord J."/>
            <person name="Oppert B."/>
            <person name="Lorenzen M."/>
            <person name="Brown S."/>
            <person name="Wang L."/>
            <person name="Savard J."/>
            <person name="Tautz D."/>
            <person name="Richards S."/>
            <person name="Weinstock G."/>
            <person name="Gibbs R.A."/>
            <person name="Liu Y."/>
            <person name="Worley K."/>
            <person name="Weinstock G."/>
            <person name="Elsik C.G."/>
            <person name="Reese J.T."/>
            <person name="Elhaik E."/>
            <person name="Landan G."/>
            <person name="Graur D."/>
            <person name="Arensburger P."/>
            <person name="Atkinson P."/>
            <person name="Beeman R.W."/>
            <person name="Beidler J."/>
            <person name="Brown S.J."/>
            <person name="Demuth J.P."/>
            <person name="Drury D.W."/>
            <person name="Du Y.Z."/>
            <person name="Fujiwara H."/>
            <person name="Lorenzen M."/>
            <person name="Maselli V."/>
            <person name="Osanai M."/>
            <person name="Park Y."/>
            <person name="Robertson H.M."/>
            <person name="Tu Z."/>
            <person name="Wang J.J."/>
            <person name="Wang S."/>
            <person name="Richards S."/>
            <person name="Song H."/>
            <person name="Zhang L."/>
            <person name="Sodergren E."/>
            <person name="Werner D."/>
            <person name="Stanke M."/>
            <person name="Morgenstern B."/>
            <person name="Solovyev V."/>
            <person name="Kosarev P."/>
            <person name="Brown G."/>
            <person name="Chen H.C."/>
            <person name="Ermolaeva O."/>
            <person name="Hlavina W."/>
            <person name="Kapustin Y."/>
            <person name="Kiryutin B."/>
            <person name="Kitts P."/>
            <person name="Maglott D."/>
            <person name="Pruitt K."/>
            <person name="Sapojnikov V."/>
            <person name="Souvorov A."/>
            <person name="Mackey A.J."/>
            <person name="Waterhouse R.M."/>
            <person name="Wyder S."/>
            <person name="Zdobnov E.M."/>
            <person name="Zdobnov E.M."/>
            <person name="Wyder S."/>
            <person name="Kriventseva E.V."/>
            <person name="Kadowaki T."/>
            <person name="Bork P."/>
            <person name="Aranda M."/>
            <person name="Bao R."/>
            <person name="Beermann A."/>
            <person name="Berns N."/>
            <person name="Bolognesi R."/>
            <person name="Bonneton F."/>
            <person name="Bopp D."/>
            <person name="Brown S.J."/>
            <person name="Bucher G."/>
            <person name="Butts T."/>
            <person name="Chaumot A."/>
            <person name="Denell R.E."/>
            <person name="Ferrier D.E."/>
            <person name="Friedrich M."/>
            <person name="Gordon C.M."/>
            <person name="Jindra M."/>
            <person name="Klingler M."/>
            <person name="Lan Q."/>
            <person name="Lattorff H.M."/>
            <person name="Laudet V."/>
            <person name="von Levetsow C."/>
            <person name="Liu Z."/>
            <person name="Lutz R."/>
            <person name="Lynch J.A."/>
            <person name="da Fonseca R.N."/>
            <person name="Posnien N."/>
            <person name="Reuter R."/>
            <person name="Roth S."/>
            <person name="Savard J."/>
            <person name="Schinko J.B."/>
            <person name="Schmitt C."/>
            <person name="Schoppmeier M."/>
            <person name="Schroder R."/>
            <person name="Shippy T.D."/>
            <person name="Simonnet F."/>
            <person name="Marques-Souza H."/>
            <person name="Tautz D."/>
            <person name="Tomoyasu Y."/>
            <person name="Trauner J."/>
            <person name="Van der Zee M."/>
            <person name="Vervoort M."/>
            <person name="Wittkopp N."/>
            <person name="Wimmer E.A."/>
            <person name="Yang X."/>
            <person name="Jones A.K."/>
            <person name="Sattelle D.B."/>
            <person name="Ebert P.R."/>
            <person name="Nelson D."/>
            <person name="Scott J.G."/>
            <person name="Beeman R.W."/>
            <person name="Muthukrishnan S."/>
            <person name="Kramer K.J."/>
            <person name="Arakane Y."/>
            <person name="Beeman R.W."/>
            <person name="Zhu Q."/>
            <person name="Hogenkamp D."/>
            <person name="Dixit R."/>
            <person name="Oppert B."/>
            <person name="Jiang H."/>
            <person name="Zou Z."/>
            <person name="Marshall J."/>
            <person name="Elpidina E."/>
            <person name="Vinokurov K."/>
            <person name="Oppert C."/>
            <person name="Zou Z."/>
            <person name="Evans J."/>
            <person name="Lu Z."/>
            <person name="Zhao P."/>
            <person name="Sumathipala N."/>
            <person name="Altincicek B."/>
            <person name="Vilcinskas A."/>
            <person name="Williams M."/>
            <person name="Hultmark D."/>
            <person name="Hetru C."/>
            <person name="Jiang H."/>
            <person name="Grimmelikhuijzen C.J."/>
            <person name="Hauser F."/>
            <person name="Cazzamali G."/>
            <person name="Williamson M."/>
            <person name="Park Y."/>
            <person name="Li B."/>
            <person name="Tanaka Y."/>
            <person name="Predel R."/>
            <person name="Neupert S."/>
            <person name="Schachtner J."/>
            <person name="Verleyen P."/>
            <person name="Raible F."/>
            <person name="Bork P."/>
            <person name="Friedrich M."/>
            <person name="Walden K.K."/>
            <person name="Robertson H.M."/>
            <person name="Angeli S."/>
            <person name="Foret S."/>
            <person name="Bucher G."/>
            <person name="Schuetz S."/>
            <person name="Maleszka R."/>
            <person name="Wimmer E.A."/>
            <person name="Beeman R.W."/>
            <person name="Lorenzen M."/>
            <person name="Tomoyasu Y."/>
            <person name="Miller S.C."/>
            <person name="Grossmann D."/>
            <person name="Bucher G."/>
        </authorList>
    </citation>
    <scope>NUCLEOTIDE SEQUENCE [LARGE SCALE GENOMIC DNA]</scope>
    <source>
        <strain evidence="2 3">Georgia GA2</strain>
    </source>
</reference>
<evidence type="ECO:0000313" key="3">
    <source>
        <dbReference type="Proteomes" id="UP000007266"/>
    </source>
</evidence>
<evidence type="ECO:0000256" key="1">
    <source>
        <dbReference type="SAM" id="MobiDB-lite"/>
    </source>
</evidence>
<dbReference type="HOGENOM" id="CLU_1391873_0_0_1"/>
<name>D6WPZ2_TRICA</name>
<organism evidence="2 3">
    <name type="scientific">Tribolium castaneum</name>
    <name type="common">Red flour beetle</name>
    <dbReference type="NCBI Taxonomy" id="7070"/>
    <lineage>
        <taxon>Eukaryota</taxon>
        <taxon>Metazoa</taxon>
        <taxon>Ecdysozoa</taxon>
        <taxon>Arthropoda</taxon>
        <taxon>Hexapoda</taxon>
        <taxon>Insecta</taxon>
        <taxon>Pterygota</taxon>
        <taxon>Neoptera</taxon>
        <taxon>Endopterygota</taxon>
        <taxon>Coleoptera</taxon>
        <taxon>Polyphaga</taxon>
        <taxon>Cucujiformia</taxon>
        <taxon>Tenebrionidae</taxon>
        <taxon>Tenebrionidae incertae sedis</taxon>
        <taxon>Tribolium</taxon>
    </lineage>
</organism>
<feature type="region of interest" description="Disordered" evidence="1">
    <location>
        <begin position="171"/>
        <end position="196"/>
    </location>
</feature>
<sequence length="196" mass="22182">MQQQQEPVDTEIAPKRRIEFCCRCRHSPLGNVLAKLRRWNVSELLIIWPSASSSWLVPAGRDRLVHRRGGRLSDTARCRQRADTRDRETDSTAGFTWTEVGALGVAVVGVTVQRPLPGVGYLWRRARIHSRIGGHFANVQASISAERTALRVISMLRHCALTTLAHQLQGELSERNDSPHCSRARRRLNQRHVTGR</sequence>
<reference evidence="2 3" key="2">
    <citation type="journal article" date="2010" name="Nucleic Acids Res.">
        <title>BeetleBase in 2010: revisions to provide comprehensive genomic information for Tribolium castaneum.</title>
        <authorList>
            <person name="Kim H.S."/>
            <person name="Murphy T."/>
            <person name="Xia J."/>
            <person name="Caragea D."/>
            <person name="Park Y."/>
            <person name="Beeman R.W."/>
            <person name="Lorenzen M.D."/>
            <person name="Butcher S."/>
            <person name="Manak J.R."/>
            <person name="Brown S.J."/>
        </authorList>
    </citation>
    <scope>GENOME REANNOTATION</scope>
    <source>
        <strain evidence="2 3">Georgia GA2</strain>
    </source>
</reference>
<dbReference type="Proteomes" id="UP000007266">
    <property type="component" value="Linkage group 7"/>
</dbReference>
<evidence type="ECO:0000313" key="2">
    <source>
        <dbReference type="EMBL" id="EFA06897.1"/>
    </source>
</evidence>
<protein>
    <submittedName>
        <fullName evidence="2">Uncharacterized protein</fullName>
    </submittedName>
</protein>
<keyword evidence="3" id="KW-1185">Reference proteome</keyword>
<gene>
    <name evidence="2" type="primary">GLEAN_09843</name>
    <name evidence="2" type="ORF">TcasGA2_TC009843</name>
</gene>
<accession>D6WPZ2</accession>
<proteinExistence type="predicted"/>
<feature type="compositionally biased region" description="Basic residues" evidence="1">
    <location>
        <begin position="182"/>
        <end position="196"/>
    </location>
</feature>